<sequence>MSNDLWSVKLIYISVHTGKRICAADASTHRPYR</sequence>
<evidence type="ECO:0000313" key="1">
    <source>
        <dbReference type="EMBL" id="KAJ6723340.1"/>
    </source>
</evidence>
<dbReference type="Proteomes" id="UP001151752">
    <property type="component" value="Chromosome 14"/>
</dbReference>
<accession>A0A9Q0U4N2</accession>
<gene>
    <name evidence="1" type="ORF">OIU74_007829</name>
</gene>
<evidence type="ECO:0000313" key="2">
    <source>
        <dbReference type="Proteomes" id="UP001151752"/>
    </source>
</evidence>
<dbReference type="AlphaFoldDB" id="A0A9Q0U4N2"/>
<organism evidence="1 2">
    <name type="scientific">Salix koriyanagi</name>
    <dbReference type="NCBI Taxonomy" id="2511006"/>
    <lineage>
        <taxon>Eukaryota</taxon>
        <taxon>Viridiplantae</taxon>
        <taxon>Streptophyta</taxon>
        <taxon>Embryophyta</taxon>
        <taxon>Tracheophyta</taxon>
        <taxon>Spermatophyta</taxon>
        <taxon>Magnoliopsida</taxon>
        <taxon>eudicotyledons</taxon>
        <taxon>Gunneridae</taxon>
        <taxon>Pentapetalae</taxon>
        <taxon>rosids</taxon>
        <taxon>fabids</taxon>
        <taxon>Malpighiales</taxon>
        <taxon>Salicaceae</taxon>
        <taxon>Saliceae</taxon>
        <taxon>Salix</taxon>
    </lineage>
</organism>
<reference evidence="1" key="1">
    <citation type="submission" date="2022-11" db="EMBL/GenBank/DDBJ databases">
        <authorList>
            <person name="Hyden B.L."/>
            <person name="Feng K."/>
            <person name="Yates T."/>
            <person name="Jawdy S."/>
            <person name="Smart L.B."/>
            <person name="Muchero W."/>
        </authorList>
    </citation>
    <scope>NUCLEOTIDE SEQUENCE</scope>
    <source>
        <tissue evidence="1">Shoot tip</tissue>
    </source>
</reference>
<dbReference type="EMBL" id="JAPFFM010000013">
    <property type="protein sequence ID" value="KAJ6723340.1"/>
    <property type="molecule type" value="Genomic_DNA"/>
</dbReference>
<reference evidence="1" key="2">
    <citation type="journal article" date="2023" name="Int. J. Mol. Sci.">
        <title>De Novo Assembly and Annotation of 11 Diverse Shrub Willow (Salix) Genomes Reveals Novel Gene Organization in Sex-Linked Regions.</title>
        <authorList>
            <person name="Hyden B."/>
            <person name="Feng K."/>
            <person name="Yates T.B."/>
            <person name="Jawdy S."/>
            <person name="Cereghino C."/>
            <person name="Smart L.B."/>
            <person name="Muchero W."/>
        </authorList>
    </citation>
    <scope>NUCLEOTIDE SEQUENCE</scope>
    <source>
        <tissue evidence="1">Shoot tip</tissue>
    </source>
</reference>
<proteinExistence type="predicted"/>
<protein>
    <submittedName>
        <fullName evidence="1">Uncharacterized protein</fullName>
    </submittedName>
</protein>
<comment type="caution">
    <text evidence="1">The sequence shown here is derived from an EMBL/GenBank/DDBJ whole genome shotgun (WGS) entry which is preliminary data.</text>
</comment>
<keyword evidence="2" id="KW-1185">Reference proteome</keyword>
<name>A0A9Q0U4N2_9ROSI</name>